<comment type="similarity">
    <text evidence="1">Belongs to the peptidase M10A family. Matrix metalloproteinases (MMPs) subfamily.</text>
</comment>
<keyword evidence="5 8" id="KW-0862">Zinc</keyword>
<evidence type="ECO:0000256" key="5">
    <source>
        <dbReference type="ARBA" id="ARBA00022833"/>
    </source>
</evidence>
<keyword evidence="9" id="KW-0732">Signal</keyword>
<feature type="binding site" evidence="8">
    <location>
        <position position="198"/>
    </location>
    <ligand>
        <name>Zn(2+)</name>
        <dbReference type="ChEBI" id="CHEBI:29105"/>
        <label>1</label>
    </ligand>
</feature>
<protein>
    <recommendedName>
        <fullName evidence="10">Peptidase metallopeptidase domain-containing protein</fullName>
    </recommendedName>
</protein>
<evidence type="ECO:0000259" key="10">
    <source>
        <dbReference type="SMART" id="SM00235"/>
    </source>
</evidence>
<gene>
    <name evidence="11" type="ORF">Tsubulata_029876</name>
</gene>
<feature type="binding site" description="in inhibited form" evidence="8">
    <location>
        <position position="106"/>
    </location>
    <ligand>
        <name>Zn(2+)</name>
        <dbReference type="ChEBI" id="CHEBI:29105"/>
        <label>2</label>
        <note>catalytic</note>
    </ligand>
</feature>
<keyword evidence="4" id="KW-0378">Hydrolase</keyword>
<proteinExistence type="inferred from homology"/>
<feature type="chain" id="PRO_5040123340" description="Peptidase metallopeptidase domain-containing protein" evidence="9">
    <location>
        <begin position="22"/>
        <end position="295"/>
    </location>
</feature>
<dbReference type="Pfam" id="PF01471">
    <property type="entry name" value="PG_binding_1"/>
    <property type="match status" value="1"/>
</dbReference>
<comment type="cofactor">
    <cofactor evidence="8">
        <name>Ca(2+)</name>
        <dbReference type="ChEBI" id="CHEBI:29108"/>
    </cofactor>
    <text evidence="8">Can bind about 5 Ca(2+) ions per subunit.</text>
</comment>
<dbReference type="Gene3D" id="3.40.390.10">
    <property type="entry name" value="Collagenase (Catalytic Domain)"/>
    <property type="match status" value="1"/>
</dbReference>
<feature type="binding site" evidence="8">
    <location>
        <position position="204"/>
    </location>
    <ligand>
        <name>Ca(2+)</name>
        <dbReference type="ChEBI" id="CHEBI:29108"/>
        <label>3</label>
    </ligand>
</feature>
<evidence type="ECO:0000313" key="12">
    <source>
        <dbReference type="Proteomes" id="UP001141552"/>
    </source>
</evidence>
<comment type="cofactor">
    <cofactor evidence="8">
        <name>Zn(2+)</name>
        <dbReference type="ChEBI" id="CHEBI:29105"/>
    </cofactor>
    <text evidence="8">Binds 2 Zn(2+) ions per subunit.</text>
</comment>
<dbReference type="SUPFAM" id="SSF47090">
    <property type="entry name" value="PGBD-like"/>
    <property type="match status" value="1"/>
</dbReference>
<dbReference type="Pfam" id="PF00413">
    <property type="entry name" value="Peptidase_M10"/>
    <property type="match status" value="1"/>
</dbReference>
<dbReference type="GO" id="GO:0031012">
    <property type="term" value="C:extracellular matrix"/>
    <property type="evidence" value="ECO:0007669"/>
    <property type="project" value="InterPro"/>
</dbReference>
<evidence type="ECO:0000256" key="4">
    <source>
        <dbReference type="ARBA" id="ARBA00022801"/>
    </source>
</evidence>
<evidence type="ECO:0000256" key="9">
    <source>
        <dbReference type="SAM" id="SignalP"/>
    </source>
</evidence>
<dbReference type="InterPro" id="IPR021190">
    <property type="entry name" value="Pept_M10A"/>
</dbReference>
<feature type="domain" description="Peptidase metallopeptidase" evidence="10">
    <location>
        <begin position="133"/>
        <end position="291"/>
    </location>
</feature>
<sequence>MASNTIYFSAIIALLLHAVPSRPLIHEKSQLEFIQTLQDGIKGDKKAGIHQLKLYLQKFGYLNDSTGGVDDDSMEGAIRTYQINFNLKPTGVLDDETVATMMMPRCGVADITHGKTRMKAGNHQHTDYVFYEGEPKWPLTSKILTWKLMPGSRQDAVAPVRDYALLSWAGIGPFAYEQVGEDAISQIAIGFRTREGGDPIGKMDGPYGVLAYAFPPQDGHMYFDGDENWAINAPTPQQIDMGTVALHELGHILGLGHSSDPSAVMFPIVQPGTIKGLEKDDIAGIEALYNITRLS</sequence>
<feature type="binding site" evidence="8">
    <location>
        <position position="265"/>
    </location>
    <ligand>
        <name>Zn(2+)</name>
        <dbReference type="ChEBI" id="CHEBI:29105"/>
        <label>2</label>
        <note>catalytic</note>
    </ligand>
</feature>
<feature type="binding site" evidence="8">
    <location>
        <position position="227"/>
    </location>
    <ligand>
        <name>Ca(2+)</name>
        <dbReference type="ChEBI" id="CHEBI:29108"/>
        <label>3</label>
    </ligand>
</feature>
<organism evidence="11 12">
    <name type="scientific">Turnera subulata</name>
    <dbReference type="NCBI Taxonomy" id="218843"/>
    <lineage>
        <taxon>Eukaryota</taxon>
        <taxon>Viridiplantae</taxon>
        <taxon>Streptophyta</taxon>
        <taxon>Embryophyta</taxon>
        <taxon>Tracheophyta</taxon>
        <taxon>Spermatophyta</taxon>
        <taxon>Magnoliopsida</taxon>
        <taxon>eudicotyledons</taxon>
        <taxon>Gunneridae</taxon>
        <taxon>Pentapetalae</taxon>
        <taxon>rosids</taxon>
        <taxon>fabids</taxon>
        <taxon>Malpighiales</taxon>
        <taxon>Passifloraceae</taxon>
        <taxon>Turnera</taxon>
    </lineage>
</organism>
<keyword evidence="6" id="KW-0482">Metalloprotease</keyword>
<dbReference type="InterPro" id="IPR024079">
    <property type="entry name" value="MetalloPept_cat_dom_sf"/>
</dbReference>
<dbReference type="InterPro" id="IPR002477">
    <property type="entry name" value="Peptidoglycan-bd-like"/>
</dbReference>
<evidence type="ECO:0000256" key="1">
    <source>
        <dbReference type="ARBA" id="ARBA00009614"/>
    </source>
</evidence>
<dbReference type="SUPFAM" id="SSF55486">
    <property type="entry name" value="Metalloproteases ('zincins'), catalytic domain"/>
    <property type="match status" value="1"/>
</dbReference>
<feature type="active site" evidence="7">
    <location>
        <position position="248"/>
    </location>
</feature>
<evidence type="ECO:0000256" key="6">
    <source>
        <dbReference type="ARBA" id="ARBA00023049"/>
    </source>
</evidence>
<dbReference type="Proteomes" id="UP001141552">
    <property type="component" value="Unassembled WGS sequence"/>
</dbReference>
<dbReference type="AlphaFoldDB" id="A0A9Q0FP30"/>
<comment type="caution">
    <text evidence="11">The sequence shown here is derived from an EMBL/GenBank/DDBJ whole genome shotgun (WGS) entry which is preliminary data.</text>
</comment>
<dbReference type="EMBL" id="JAKUCV010004847">
    <property type="protein sequence ID" value="KAJ4833856.1"/>
    <property type="molecule type" value="Genomic_DNA"/>
</dbReference>
<feature type="signal peptide" evidence="9">
    <location>
        <begin position="1"/>
        <end position="21"/>
    </location>
</feature>
<evidence type="ECO:0000256" key="3">
    <source>
        <dbReference type="ARBA" id="ARBA00022723"/>
    </source>
</evidence>
<dbReference type="PANTHER" id="PTHR10201">
    <property type="entry name" value="MATRIX METALLOPROTEINASE"/>
    <property type="match status" value="1"/>
</dbReference>
<feature type="binding site" evidence="8">
    <location>
        <position position="227"/>
    </location>
    <ligand>
        <name>Ca(2+)</name>
        <dbReference type="ChEBI" id="CHEBI:29108"/>
        <label>1</label>
    </ligand>
</feature>
<dbReference type="GO" id="GO:0006508">
    <property type="term" value="P:proteolysis"/>
    <property type="evidence" value="ECO:0007669"/>
    <property type="project" value="UniProtKB-KW"/>
</dbReference>
<dbReference type="InterPro" id="IPR036365">
    <property type="entry name" value="PGBD-like_sf"/>
</dbReference>
<keyword evidence="8" id="KW-0106">Calcium</keyword>
<keyword evidence="3 8" id="KW-0479">Metal-binding</keyword>
<dbReference type="SMART" id="SM00235">
    <property type="entry name" value="ZnMc"/>
    <property type="match status" value="1"/>
</dbReference>
<feature type="binding site" evidence="8">
    <location>
        <position position="251"/>
    </location>
    <ligand>
        <name>Zn(2+)</name>
        <dbReference type="ChEBI" id="CHEBI:29105"/>
        <label>2</label>
        <note>catalytic</note>
    </ligand>
</feature>
<feature type="binding site" evidence="8">
    <location>
        <position position="257"/>
    </location>
    <ligand>
        <name>Zn(2+)</name>
        <dbReference type="ChEBI" id="CHEBI:29105"/>
        <label>2</label>
        <note>catalytic</note>
    </ligand>
</feature>
<keyword evidence="2" id="KW-0645">Protease</keyword>
<reference evidence="11" key="2">
    <citation type="journal article" date="2023" name="Plants (Basel)">
        <title>Annotation of the Turnera subulata (Passifloraceae) Draft Genome Reveals the S-Locus Evolved after the Divergence of Turneroideae from Passifloroideae in a Stepwise Manner.</title>
        <authorList>
            <person name="Henning P.M."/>
            <person name="Roalson E.H."/>
            <person name="Mir W."/>
            <person name="McCubbin A.G."/>
            <person name="Shore J.S."/>
        </authorList>
    </citation>
    <scope>NUCLEOTIDE SEQUENCE</scope>
    <source>
        <strain evidence="11">F60SS</strain>
    </source>
</reference>
<evidence type="ECO:0000256" key="2">
    <source>
        <dbReference type="ARBA" id="ARBA00022670"/>
    </source>
</evidence>
<evidence type="ECO:0000313" key="11">
    <source>
        <dbReference type="EMBL" id="KAJ4833856.1"/>
    </source>
</evidence>
<dbReference type="PANTHER" id="PTHR10201:SF323">
    <property type="entry name" value="MATRIX METALLOPROTEINASE-21"/>
    <property type="match status" value="1"/>
</dbReference>
<feature type="binding site" evidence="8">
    <location>
        <position position="247"/>
    </location>
    <ligand>
        <name>Zn(2+)</name>
        <dbReference type="ChEBI" id="CHEBI:29105"/>
        <label>2</label>
        <note>catalytic</note>
    </ligand>
</feature>
<dbReference type="PRINTS" id="PR00138">
    <property type="entry name" value="MATRIXIN"/>
</dbReference>
<evidence type="ECO:0000256" key="7">
    <source>
        <dbReference type="PIRSR" id="PIRSR621190-1"/>
    </source>
</evidence>
<keyword evidence="12" id="KW-1185">Reference proteome</keyword>
<dbReference type="OrthoDB" id="406838at2759"/>
<accession>A0A9Q0FP30</accession>
<dbReference type="GO" id="GO:0004222">
    <property type="term" value="F:metalloendopeptidase activity"/>
    <property type="evidence" value="ECO:0007669"/>
    <property type="project" value="InterPro"/>
</dbReference>
<dbReference type="GO" id="GO:0008270">
    <property type="term" value="F:zinc ion binding"/>
    <property type="evidence" value="ECO:0007669"/>
    <property type="project" value="InterPro"/>
</dbReference>
<feature type="binding site" evidence="8">
    <location>
        <position position="205"/>
    </location>
    <ligand>
        <name>Ca(2+)</name>
        <dbReference type="ChEBI" id="CHEBI:29108"/>
        <label>3</label>
    </ligand>
</feature>
<evidence type="ECO:0000256" key="8">
    <source>
        <dbReference type="PIRSR" id="PIRSR621190-2"/>
    </source>
</evidence>
<name>A0A9Q0FP30_9ROSI</name>
<dbReference type="GO" id="GO:0030198">
    <property type="term" value="P:extracellular matrix organization"/>
    <property type="evidence" value="ECO:0007669"/>
    <property type="project" value="TreeGrafter"/>
</dbReference>
<reference evidence="11" key="1">
    <citation type="submission" date="2022-02" db="EMBL/GenBank/DDBJ databases">
        <authorList>
            <person name="Henning P.M."/>
            <person name="McCubbin A.G."/>
            <person name="Shore J.S."/>
        </authorList>
    </citation>
    <scope>NUCLEOTIDE SEQUENCE</scope>
    <source>
        <strain evidence="11">F60SS</strain>
        <tissue evidence="11">Leaves</tissue>
    </source>
</reference>
<dbReference type="InterPro" id="IPR001818">
    <property type="entry name" value="Pept_M10_metallopeptidase"/>
</dbReference>
<feature type="binding site" evidence="8">
    <location>
        <position position="224"/>
    </location>
    <ligand>
        <name>Ca(2+)</name>
        <dbReference type="ChEBI" id="CHEBI:29108"/>
        <label>3</label>
    </ligand>
</feature>
<dbReference type="GO" id="GO:0030574">
    <property type="term" value="P:collagen catabolic process"/>
    <property type="evidence" value="ECO:0007669"/>
    <property type="project" value="TreeGrafter"/>
</dbReference>
<dbReference type="InterPro" id="IPR006026">
    <property type="entry name" value="Peptidase_Metallo"/>
</dbReference>